<feature type="domain" description="BRWD/PHIP ancillary-like" evidence="3">
    <location>
        <begin position="296"/>
        <end position="341"/>
    </location>
</feature>
<feature type="signal peptide" evidence="2">
    <location>
        <begin position="1"/>
        <end position="22"/>
    </location>
</feature>
<feature type="compositionally biased region" description="Low complexity" evidence="1">
    <location>
        <begin position="61"/>
        <end position="75"/>
    </location>
</feature>
<evidence type="ECO:0000256" key="1">
    <source>
        <dbReference type="SAM" id="MobiDB-lite"/>
    </source>
</evidence>
<reference evidence="4" key="1">
    <citation type="submission" date="2020-06" db="EMBL/GenBank/DDBJ databases">
        <title>Draft genome of Bugula neritina, a colonial animal packing powerful symbionts and potential medicines.</title>
        <authorList>
            <person name="Rayko M."/>
        </authorList>
    </citation>
    <scope>NUCLEOTIDE SEQUENCE [LARGE SCALE GENOMIC DNA]</scope>
    <source>
        <strain evidence="4">Kwan_BN1</strain>
    </source>
</reference>
<feature type="compositionally biased region" description="Basic residues" evidence="1">
    <location>
        <begin position="232"/>
        <end position="241"/>
    </location>
</feature>
<keyword evidence="5" id="KW-1185">Reference proteome</keyword>
<evidence type="ECO:0000313" key="4">
    <source>
        <dbReference type="EMBL" id="KAF6036258.1"/>
    </source>
</evidence>
<dbReference type="Pfam" id="PF25313">
    <property type="entry name" value="BRWD_AD"/>
    <property type="match status" value="1"/>
</dbReference>
<dbReference type="EMBL" id="VXIV02000758">
    <property type="protein sequence ID" value="KAF6036258.1"/>
    <property type="molecule type" value="Genomic_DNA"/>
</dbReference>
<sequence length="374" mass="41594">MVCVILIVNSHLLVCVISIVSSQPAGMCHLQRERVVVDQDIPQTLNHAVSSQLSSDVMPVQRSSNQDSSNSNTQSEQLESERQHLAELEEAQLISDRKQLSFYTGEQTSSSLRAGHMRTRRGRAGTSRPGDSGRETGEQVIRNRLAARALYDTDVESEAGQSSSPPSGESSTDEEPEVRPVRARRGVTHNGMQSDGGSYVDLTSASESGDSSSNYSDWEVQNKTVLQPPSRVSRRKSRSKKGGIVSNSVTLTTGEESTEESDAESRRGQLPLPENTKELEDCFNPDWLTTDSPQKSPYFPQMGDEVMYFYRGHKSYVDRVRNIRLYDPKNLPWEKVSTLRMAGSRLAQHLLSDTMTCPTSMTFLFCVSSMTSQW</sequence>
<feature type="compositionally biased region" description="Low complexity" evidence="1">
    <location>
        <begin position="204"/>
        <end position="216"/>
    </location>
</feature>
<protein>
    <submittedName>
        <fullName evidence="4">BRWD3</fullName>
    </submittedName>
</protein>
<dbReference type="PANTHER" id="PTHR16266:SF17">
    <property type="entry name" value="BRWD3"/>
    <property type="match status" value="1"/>
</dbReference>
<comment type="caution">
    <text evidence="4">The sequence shown here is derived from an EMBL/GenBank/DDBJ whole genome shotgun (WGS) entry which is preliminary data.</text>
</comment>
<dbReference type="PANTHER" id="PTHR16266">
    <property type="entry name" value="WD REPEAT DOMAIN 9"/>
    <property type="match status" value="1"/>
</dbReference>
<dbReference type="InterPro" id="IPR057451">
    <property type="entry name" value="BRWD/PHIP_AD"/>
</dbReference>
<dbReference type="AlphaFoldDB" id="A0A7J7KF68"/>
<evidence type="ECO:0000259" key="3">
    <source>
        <dbReference type="Pfam" id="PF25313"/>
    </source>
</evidence>
<keyword evidence="2" id="KW-0732">Signal</keyword>
<dbReference type="InterPro" id="IPR052060">
    <property type="entry name" value="Bromo_WD_repeat"/>
</dbReference>
<feature type="region of interest" description="Disordered" evidence="1">
    <location>
        <begin position="154"/>
        <end position="278"/>
    </location>
</feature>
<name>A0A7J7KF68_BUGNE</name>
<accession>A0A7J7KF68</accession>
<feature type="region of interest" description="Disordered" evidence="1">
    <location>
        <begin position="104"/>
        <end position="138"/>
    </location>
</feature>
<feature type="compositionally biased region" description="Low complexity" evidence="1">
    <location>
        <begin position="158"/>
        <end position="170"/>
    </location>
</feature>
<dbReference type="GO" id="GO:0005634">
    <property type="term" value="C:nucleus"/>
    <property type="evidence" value="ECO:0007669"/>
    <property type="project" value="TreeGrafter"/>
</dbReference>
<dbReference type="GO" id="GO:0008360">
    <property type="term" value="P:regulation of cell shape"/>
    <property type="evidence" value="ECO:0007669"/>
    <property type="project" value="TreeGrafter"/>
</dbReference>
<dbReference type="GO" id="GO:0007010">
    <property type="term" value="P:cytoskeleton organization"/>
    <property type="evidence" value="ECO:0007669"/>
    <property type="project" value="TreeGrafter"/>
</dbReference>
<dbReference type="Proteomes" id="UP000593567">
    <property type="component" value="Unassembled WGS sequence"/>
</dbReference>
<organism evidence="4 5">
    <name type="scientific">Bugula neritina</name>
    <name type="common">Brown bryozoan</name>
    <name type="synonym">Sertularia neritina</name>
    <dbReference type="NCBI Taxonomy" id="10212"/>
    <lineage>
        <taxon>Eukaryota</taxon>
        <taxon>Metazoa</taxon>
        <taxon>Spiralia</taxon>
        <taxon>Lophotrochozoa</taxon>
        <taxon>Bryozoa</taxon>
        <taxon>Gymnolaemata</taxon>
        <taxon>Cheilostomatida</taxon>
        <taxon>Flustrina</taxon>
        <taxon>Buguloidea</taxon>
        <taxon>Bugulidae</taxon>
        <taxon>Bugula</taxon>
    </lineage>
</organism>
<dbReference type="OrthoDB" id="538223at2759"/>
<feature type="region of interest" description="Disordered" evidence="1">
    <location>
        <begin position="50"/>
        <end position="82"/>
    </location>
</feature>
<proteinExistence type="predicted"/>
<dbReference type="GO" id="GO:0006357">
    <property type="term" value="P:regulation of transcription by RNA polymerase II"/>
    <property type="evidence" value="ECO:0007669"/>
    <property type="project" value="TreeGrafter"/>
</dbReference>
<evidence type="ECO:0000256" key="2">
    <source>
        <dbReference type="SAM" id="SignalP"/>
    </source>
</evidence>
<gene>
    <name evidence="4" type="ORF">EB796_005432</name>
</gene>
<feature type="chain" id="PRO_5029665043" evidence="2">
    <location>
        <begin position="23"/>
        <end position="374"/>
    </location>
</feature>
<evidence type="ECO:0000313" key="5">
    <source>
        <dbReference type="Proteomes" id="UP000593567"/>
    </source>
</evidence>